<evidence type="ECO:0000256" key="1">
    <source>
        <dbReference type="ARBA" id="ARBA00023157"/>
    </source>
</evidence>
<feature type="domain" description="CUB" evidence="3">
    <location>
        <begin position="179"/>
        <end position="297"/>
    </location>
</feature>
<organism evidence="4 5">
    <name type="scientific">Oedothorax gibbosus</name>
    <dbReference type="NCBI Taxonomy" id="931172"/>
    <lineage>
        <taxon>Eukaryota</taxon>
        <taxon>Metazoa</taxon>
        <taxon>Ecdysozoa</taxon>
        <taxon>Arthropoda</taxon>
        <taxon>Chelicerata</taxon>
        <taxon>Arachnida</taxon>
        <taxon>Araneae</taxon>
        <taxon>Araneomorphae</taxon>
        <taxon>Entelegynae</taxon>
        <taxon>Araneoidea</taxon>
        <taxon>Linyphiidae</taxon>
        <taxon>Erigoninae</taxon>
        <taxon>Oedothorax</taxon>
    </lineage>
</organism>
<dbReference type="AlphaFoldDB" id="A0AAV6V665"/>
<dbReference type="GO" id="GO:0005886">
    <property type="term" value="C:plasma membrane"/>
    <property type="evidence" value="ECO:0007669"/>
    <property type="project" value="TreeGrafter"/>
</dbReference>
<dbReference type="InterPro" id="IPR000859">
    <property type="entry name" value="CUB_dom"/>
</dbReference>
<evidence type="ECO:0000259" key="3">
    <source>
        <dbReference type="PROSITE" id="PS01180"/>
    </source>
</evidence>
<reference evidence="4 5" key="1">
    <citation type="journal article" date="2022" name="Nat. Ecol. Evol.">
        <title>A masculinizing supergene underlies an exaggerated male reproductive morph in a spider.</title>
        <authorList>
            <person name="Hendrickx F."/>
            <person name="De Corte Z."/>
            <person name="Sonet G."/>
            <person name="Van Belleghem S.M."/>
            <person name="Kostlbacher S."/>
            <person name="Vangestel C."/>
        </authorList>
    </citation>
    <scope>NUCLEOTIDE SEQUENCE [LARGE SCALE GENOMIC DNA]</scope>
    <source>
        <strain evidence="4">W744_W776</strain>
    </source>
</reference>
<dbReference type="PROSITE" id="PS01180">
    <property type="entry name" value="CUB"/>
    <property type="match status" value="2"/>
</dbReference>
<dbReference type="PANTHER" id="PTHR47537:SF2">
    <property type="entry name" value="CUBILIN"/>
    <property type="match status" value="1"/>
</dbReference>
<accession>A0AAV6V665</accession>
<sequence length="340" mass="38744">MFSCYLQWILITSNSPIKVVSVCDSQHLVLSHIRAHGFPYHCGQEFSSEVSRNGTFTSPQYPEPYPKDVFCSYTFQGRGKERVQIQFTDFDLHLPHEPPRDCESVDAVMVFITIKGQKERVDNFCGNKLPAQLMSNGPSMTVEFRSHHSSPEVKGFRAIYKFVTDFGISSGKQDSASVCGFNFNSEERSNGTFTSPNFPGLYPRDTECHYFFRGRPKEKVHITFNKFDIDGIPPCTSETASDYVEFSNYQSVDRKIPRHCGFKKPKVIESDGDYFRVSFKSNDKFDGMGFEALYHFKPYIDPATVKRISSTTSNSSSSDTLFRPYSILLMLVPHVIDMLI</sequence>
<dbReference type="InterPro" id="IPR053207">
    <property type="entry name" value="Non-NMDA_GluR_Accessory"/>
</dbReference>
<proteinExistence type="predicted"/>
<dbReference type="CDD" id="cd00041">
    <property type="entry name" value="CUB"/>
    <property type="match status" value="2"/>
</dbReference>
<feature type="domain" description="CUB" evidence="3">
    <location>
        <begin position="42"/>
        <end position="163"/>
    </location>
</feature>
<dbReference type="Pfam" id="PF00431">
    <property type="entry name" value="CUB"/>
    <property type="match status" value="2"/>
</dbReference>
<dbReference type="InterPro" id="IPR035914">
    <property type="entry name" value="Sperma_CUB_dom_sf"/>
</dbReference>
<gene>
    <name evidence="4" type="ORF">JTE90_025328</name>
</gene>
<protein>
    <recommendedName>
        <fullName evidence="3">CUB domain-containing protein</fullName>
    </recommendedName>
</protein>
<dbReference type="FunFam" id="2.60.120.290:FF:000058">
    <property type="entry name" value="CUB domaincontaining protein"/>
    <property type="match status" value="1"/>
</dbReference>
<evidence type="ECO:0000313" key="4">
    <source>
        <dbReference type="EMBL" id="KAG8192064.1"/>
    </source>
</evidence>
<comment type="caution">
    <text evidence="4">The sequence shown here is derived from an EMBL/GenBank/DDBJ whole genome shotgun (WGS) entry which is preliminary data.</text>
</comment>
<evidence type="ECO:0000256" key="2">
    <source>
        <dbReference type="PROSITE-ProRule" id="PRU00059"/>
    </source>
</evidence>
<dbReference type="FunFam" id="2.60.120.290:FF:000005">
    <property type="entry name" value="Procollagen C-endopeptidase enhancer 1"/>
    <property type="match status" value="1"/>
</dbReference>
<dbReference type="Gene3D" id="2.60.120.290">
    <property type="entry name" value="Spermadhesin, CUB domain"/>
    <property type="match status" value="2"/>
</dbReference>
<dbReference type="SMART" id="SM00042">
    <property type="entry name" value="CUB"/>
    <property type="match status" value="2"/>
</dbReference>
<dbReference type="SUPFAM" id="SSF49854">
    <property type="entry name" value="Spermadhesin, CUB domain"/>
    <property type="match status" value="2"/>
</dbReference>
<keyword evidence="5" id="KW-1185">Reference proteome</keyword>
<dbReference type="Proteomes" id="UP000827092">
    <property type="component" value="Unassembled WGS sequence"/>
</dbReference>
<comment type="caution">
    <text evidence="2">Lacks conserved residue(s) required for the propagation of feature annotation.</text>
</comment>
<evidence type="ECO:0000313" key="5">
    <source>
        <dbReference type="Proteomes" id="UP000827092"/>
    </source>
</evidence>
<keyword evidence="1" id="KW-1015">Disulfide bond</keyword>
<dbReference type="EMBL" id="JAFNEN010000146">
    <property type="protein sequence ID" value="KAG8192064.1"/>
    <property type="molecule type" value="Genomic_DNA"/>
</dbReference>
<name>A0AAV6V665_9ARAC</name>
<dbReference type="PANTHER" id="PTHR47537">
    <property type="entry name" value="CUBILIN"/>
    <property type="match status" value="1"/>
</dbReference>